<evidence type="ECO:0000313" key="3">
    <source>
        <dbReference type="Proteomes" id="UP000815325"/>
    </source>
</evidence>
<organism evidence="2 3">
    <name type="scientific">Dunaliella salina</name>
    <name type="common">Green alga</name>
    <name type="synonym">Protococcus salinus</name>
    <dbReference type="NCBI Taxonomy" id="3046"/>
    <lineage>
        <taxon>Eukaryota</taxon>
        <taxon>Viridiplantae</taxon>
        <taxon>Chlorophyta</taxon>
        <taxon>core chlorophytes</taxon>
        <taxon>Chlorophyceae</taxon>
        <taxon>CS clade</taxon>
        <taxon>Chlamydomonadales</taxon>
        <taxon>Dunaliellaceae</taxon>
        <taxon>Dunaliella</taxon>
    </lineage>
</organism>
<dbReference type="Proteomes" id="UP000815325">
    <property type="component" value="Unassembled WGS sequence"/>
</dbReference>
<feature type="compositionally biased region" description="Pro residues" evidence="1">
    <location>
        <begin position="75"/>
        <end position="89"/>
    </location>
</feature>
<proteinExistence type="predicted"/>
<feature type="compositionally biased region" description="Low complexity" evidence="1">
    <location>
        <begin position="132"/>
        <end position="143"/>
    </location>
</feature>
<dbReference type="EMBL" id="MU071551">
    <property type="protein sequence ID" value="KAF5825984.1"/>
    <property type="molecule type" value="Genomic_DNA"/>
</dbReference>
<reference evidence="2" key="1">
    <citation type="submission" date="2017-08" db="EMBL/GenBank/DDBJ databases">
        <authorList>
            <person name="Polle J.E."/>
            <person name="Barry K."/>
            <person name="Cushman J."/>
            <person name="Schmutz J."/>
            <person name="Tran D."/>
            <person name="Hathwaick L.T."/>
            <person name="Yim W.C."/>
            <person name="Jenkins J."/>
            <person name="Mckie-Krisberg Z.M."/>
            <person name="Prochnik S."/>
            <person name="Lindquist E."/>
            <person name="Dockter R.B."/>
            <person name="Adam C."/>
            <person name="Molina H."/>
            <person name="Bunkerborg J."/>
            <person name="Jin E."/>
            <person name="Buchheim M."/>
            <person name="Magnuson J."/>
        </authorList>
    </citation>
    <scope>NUCLEOTIDE SEQUENCE</scope>
    <source>
        <strain evidence="2">CCAP 19/18</strain>
    </source>
</reference>
<feature type="compositionally biased region" description="Polar residues" evidence="1">
    <location>
        <begin position="110"/>
        <end position="125"/>
    </location>
</feature>
<evidence type="ECO:0008006" key="4">
    <source>
        <dbReference type="Google" id="ProtNLM"/>
    </source>
</evidence>
<name>A0ABQ7FU87_DUNSA</name>
<feature type="non-terminal residue" evidence="2">
    <location>
        <position position="182"/>
    </location>
</feature>
<feature type="region of interest" description="Disordered" evidence="1">
    <location>
        <begin position="73"/>
        <end position="182"/>
    </location>
</feature>
<feature type="compositionally biased region" description="Low complexity" evidence="1">
    <location>
        <begin position="90"/>
        <end position="102"/>
    </location>
</feature>
<evidence type="ECO:0000313" key="2">
    <source>
        <dbReference type="EMBL" id="KAF5825984.1"/>
    </source>
</evidence>
<sequence>MSNRGRKRCSETKEFWCLCSICFPIGARKNAGLGPQAVRTFAYETCVDHCRKHGFSWREVNLVAWEAQGAYPAGPAGPPAPPSSPPPANRSPRSGARLASSPLSPPSTCLRLNSACTPTRSTQSHRLPLLVSSEEQAQSPASSRRSLFNGPARDRGSPQDDPVEDMGIPAEILQGLREKQPG</sequence>
<evidence type="ECO:0000256" key="1">
    <source>
        <dbReference type="SAM" id="MobiDB-lite"/>
    </source>
</evidence>
<accession>A0ABQ7FU87</accession>
<keyword evidence="3" id="KW-1185">Reference proteome</keyword>
<comment type="caution">
    <text evidence="2">The sequence shown here is derived from an EMBL/GenBank/DDBJ whole genome shotgun (WGS) entry which is preliminary data.</text>
</comment>
<gene>
    <name evidence="2" type="ORF">DUNSADRAFT_5554</name>
</gene>
<protein>
    <recommendedName>
        <fullName evidence="4">Encoded protein</fullName>
    </recommendedName>
</protein>